<gene>
    <name evidence="2" type="ORF">S06H3_63054</name>
</gene>
<evidence type="ECO:0000313" key="2">
    <source>
        <dbReference type="EMBL" id="GAI53556.1"/>
    </source>
</evidence>
<dbReference type="AlphaFoldDB" id="X1QFH2"/>
<organism evidence="2">
    <name type="scientific">marine sediment metagenome</name>
    <dbReference type="NCBI Taxonomy" id="412755"/>
    <lineage>
        <taxon>unclassified sequences</taxon>
        <taxon>metagenomes</taxon>
        <taxon>ecological metagenomes</taxon>
    </lineage>
</organism>
<evidence type="ECO:0000256" key="1">
    <source>
        <dbReference type="SAM" id="Phobius"/>
    </source>
</evidence>
<evidence type="ECO:0008006" key="3">
    <source>
        <dbReference type="Google" id="ProtNLM"/>
    </source>
</evidence>
<dbReference type="InterPro" id="IPR012902">
    <property type="entry name" value="N_methyl_site"/>
</dbReference>
<keyword evidence="1" id="KW-1133">Transmembrane helix</keyword>
<keyword evidence="1" id="KW-0812">Transmembrane</keyword>
<dbReference type="NCBIfam" id="TIGR02532">
    <property type="entry name" value="IV_pilin_GFxxxE"/>
    <property type="match status" value="1"/>
</dbReference>
<keyword evidence="1" id="KW-0472">Membrane</keyword>
<proteinExistence type="predicted"/>
<sequence>NVTMKQCNNEKGEGFTIIEFLIVISIIGIFSIITIPNYRSAQQQLALQRSASKLTQDIRRAQEMAMSTEELSTGDLPEGYGIYINKNDPDCPNDDCYRIYADIDGDERYDSGEEQGKAIFLEKEVYIESFVPFSANFSINFK</sequence>
<dbReference type="EMBL" id="BARV01041737">
    <property type="protein sequence ID" value="GAI53556.1"/>
    <property type="molecule type" value="Genomic_DNA"/>
</dbReference>
<protein>
    <recommendedName>
        <fullName evidence="3">General secretion pathway GspH domain-containing protein</fullName>
    </recommendedName>
</protein>
<dbReference type="SUPFAM" id="SSF54523">
    <property type="entry name" value="Pili subunits"/>
    <property type="match status" value="1"/>
</dbReference>
<accession>X1QFH2</accession>
<dbReference type="Gene3D" id="3.30.700.10">
    <property type="entry name" value="Glycoprotein, Type 4 Pilin"/>
    <property type="match status" value="1"/>
</dbReference>
<feature type="non-terminal residue" evidence="2">
    <location>
        <position position="1"/>
    </location>
</feature>
<name>X1QFH2_9ZZZZ</name>
<reference evidence="2" key="1">
    <citation type="journal article" date="2014" name="Front. Microbiol.">
        <title>High frequency of phylogenetically diverse reductive dehalogenase-homologous genes in deep subseafloor sedimentary metagenomes.</title>
        <authorList>
            <person name="Kawai M."/>
            <person name="Futagami T."/>
            <person name="Toyoda A."/>
            <person name="Takaki Y."/>
            <person name="Nishi S."/>
            <person name="Hori S."/>
            <person name="Arai W."/>
            <person name="Tsubouchi T."/>
            <person name="Morono Y."/>
            <person name="Uchiyama I."/>
            <person name="Ito T."/>
            <person name="Fujiyama A."/>
            <person name="Inagaki F."/>
            <person name="Takami H."/>
        </authorList>
    </citation>
    <scope>NUCLEOTIDE SEQUENCE</scope>
    <source>
        <strain evidence="2">Expedition CK06-06</strain>
    </source>
</reference>
<feature type="non-terminal residue" evidence="2">
    <location>
        <position position="142"/>
    </location>
</feature>
<dbReference type="InterPro" id="IPR045584">
    <property type="entry name" value="Pilin-like"/>
</dbReference>
<comment type="caution">
    <text evidence="2">The sequence shown here is derived from an EMBL/GenBank/DDBJ whole genome shotgun (WGS) entry which is preliminary data.</text>
</comment>
<feature type="transmembrane region" description="Helical" evidence="1">
    <location>
        <begin position="14"/>
        <end position="35"/>
    </location>
</feature>